<proteinExistence type="predicted"/>
<gene>
    <name evidence="1" type="ORF">FNA67_08635</name>
</gene>
<organism evidence="1 2">
    <name type="scientific">Paradevosia tibetensis</name>
    <dbReference type="NCBI Taxonomy" id="1447062"/>
    <lineage>
        <taxon>Bacteria</taxon>
        <taxon>Pseudomonadati</taxon>
        <taxon>Pseudomonadota</taxon>
        <taxon>Alphaproteobacteria</taxon>
        <taxon>Hyphomicrobiales</taxon>
        <taxon>Devosiaceae</taxon>
        <taxon>Paradevosia</taxon>
    </lineage>
</organism>
<keyword evidence="2" id="KW-1185">Reference proteome</keyword>
<dbReference type="KEGG" id="yti:FNA67_08635"/>
<sequence length="82" mass="9266">MTLTRQQSQTIVRTMAQVMNDLDRSWLELKGKCSDADFAEYGRKVSAALENLSCEVLVPIFQEHPELEPLADEELANLGQDQ</sequence>
<dbReference type="EMBL" id="CP041690">
    <property type="protein sequence ID" value="QEE20238.1"/>
    <property type="molecule type" value="Genomic_DNA"/>
</dbReference>
<evidence type="ECO:0000313" key="2">
    <source>
        <dbReference type="Proteomes" id="UP000321062"/>
    </source>
</evidence>
<name>A0A5B9DP10_9HYPH</name>
<reference evidence="1 2" key="1">
    <citation type="journal article" date="2015" name="Int. J. Syst. Evol. Microbiol.">
        <title>Youhaiella tibetensis gen. nov., sp. nov., isolated from subsurface sediment.</title>
        <authorList>
            <person name="Wang Y.X."/>
            <person name="Huang F.Q."/>
            <person name="Nogi Y."/>
            <person name="Pang S.J."/>
            <person name="Wang P.K."/>
            <person name="Lv J."/>
        </authorList>
    </citation>
    <scope>NUCLEOTIDE SEQUENCE [LARGE SCALE GENOMIC DNA]</scope>
    <source>
        <strain evidence="2">fig4</strain>
    </source>
</reference>
<dbReference type="AlphaFoldDB" id="A0A5B9DP10"/>
<dbReference type="RefSeq" id="WP_049704809.1">
    <property type="nucleotide sequence ID" value="NZ_BMFM01000001.1"/>
</dbReference>
<evidence type="ECO:0000313" key="1">
    <source>
        <dbReference type="EMBL" id="QEE20238.1"/>
    </source>
</evidence>
<dbReference type="OrthoDB" id="9008236at2"/>
<accession>A0A5B9DP10</accession>
<protein>
    <submittedName>
        <fullName evidence="1">Uncharacterized protein</fullName>
    </submittedName>
</protein>
<dbReference type="Proteomes" id="UP000321062">
    <property type="component" value="Chromosome"/>
</dbReference>